<proteinExistence type="predicted"/>
<keyword evidence="3" id="KW-1185">Reference proteome</keyword>
<dbReference type="AlphaFoldDB" id="A0A9E8NCQ1"/>
<dbReference type="SUPFAM" id="SSF52833">
    <property type="entry name" value="Thioredoxin-like"/>
    <property type="match status" value="1"/>
</dbReference>
<dbReference type="PANTHER" id="PTHR41709:SF2">
    <property type="entry name" value="CIRCADIAN CLOCK PROTEIN KAIB2"/>
    <property type="match status" value="1"/>
</dbReference>
<sequence>MNETNDIALFGESPEKQKDFVLRLFITGASVNSSRAVSNVRDICEKYLVNNYSLDIIDVYQQHTIAENEQIIALPLLIKSSPLPEKRLIGDMSDTKKVLKGLGITTTA</sequence>
<evidence type="ECO:0000259" key="1">
    <source>
        <dbReference type="SMART" id="SM01248"/>
    </source>
</evidence>
<reference evidence="2" key="1">
    <citation type="submission" date="2022-11" db="EMBL/GenBank/DDBJ databases">
        <title>Dyadobacter pollutisoli sp. nov., isolated from plastic dumped soil.</title>
        <authorList>
            <person name="Kim J.M."/>
            <person name="Kim K.R."/>
            <person name="Lee J.K."/>
            <person name="Hao L."/>
            <person name="Jeon C.O."/>
        </authorList>
    </citation>
    <scope>NUCLEOTIDE SEQUENCE</scope>
    <source>
        <strain evidence="2">U1</strain>
    </source>
</reference>
<name>A0A9E8NCQ1_9BACT</name>
<dbReference type="Gene3D" id="3.40.30.10">
    <property type="entry name" value="Glutaredoxin"/>
    <property type="match status" value="1"/>
</dbReference>
<dbReference type="CDD" id="cd02978">
    <property type="entry name" value="KaiB_like"/>
    <property type="match status" value="1"/>
</dbReference>
<dbReference type="RefSeq" id="WP_244823276.1">
    <property type="nucleotide sequence ID" value="NZ_CP112998.1"/>
</dbReference>
<gene>
    <name evidence="2" type="ORF">ON006_01155</name>
</gene>
<evidence type="ECO:0000313" key="2">
    <source>
        <dbReference type="EMBL" id="WAC12576.1"/>
    </source>
</evidence>
<dbReference type="KEGG" id="dpf:ON006_01155"/>
<dbReference type="InterPro" id="IPR011649">
    <property type="entry name" value="KaiB_domain"/>
</dbReference>
<dbReference type="SMART" id="SM01248">
    <property type="entry name" value="KaiB"/>
    <property type="match status" value="1"/>
</dbReference>
<dbReference type="InterPro" id="IPR036249">
    <property type="entry name" value="Thioredoxin-like_sf"/>
</dbReference>
<dbReference type="Pfam" id="PF07689">
    <property type="entry name" value="KaiB"/>
    <property type="match status" value="1"/>
</dbReference>
<feature type="domain" description="KaiB" evidence="1">
    <location>
        <begin position="23"/>
        <end position="104"/>
    </location>
</feature>
<accession>A0A9E8NCQ1</accession>
<organism evidence="2 3">
    <name type="scientific">Dyadobacter pollutisoli</name>
    <dbReference type="NCBI Taxonomy" id="2910158"/>
    <lineage>
        <taxon>Bacteria</taxon>
        <taxon>Pseudomonadati</taxon>
        <taxon>Bacteroidota</taxon>
        <taxon>Cytophagia</taxon>
        <taxon>Cytophagales</taxon>
        <taxon>Spirosomataceae</taxon>
        <taxon>Dyadobacter</taxon>
    </lineage>
</organism>
<dbReference type="GO" id="GO:0048511">
    <property type="term" value="P:rhythmic process"/>
    <property type="evidence" value="ECO:0007669"/>
    <property type="project" value="InterPro"/>
</dbReference>
<dbReference type="Proteomes" id="UP001164653">
    <property type="component" value="Chromosome"/>
</dbReference>
<dbReference type="EMBL" id="CP112998">
    <property type="protein sequence ID" value="WAC12576.1"/>
    <property type="molecule type" value="Genomic_DNA"/>
</dbReference>
<dbReference type="PANTHER" id="PTHR41709">
    <property type="entry name" value="KAIB-LIKE PROTEIN 1"/>
    <property type="match status" value="1"/>
</dbReference>
<dbReference type="InterPro" id="IPR039022">
    <property type="entry name" value="KaiB-like"/>
</dbReference>
<protein>
    <submittedName>
        <fullName evidence="2">Circadian clock KaiB family protein</fullName>
    </submittedName>
</protein>
<evidence type="ECO:0000313" key="3">
    <source>
        <dbReference type="Proteomes" id="UP001164653"/>
    </source>
</evidence>